<dbReference type="Pfam" id="PF08447">
    <property type="entry name" value="PAS_3"/>
    <property type="match status" value="1"/>
</dbReference>
<dbReference type="Gene3D" id="3.30.450.20">
    <property type="entry name" value="PAS domain"/>
    <property type="match status" value="1"/>
</dbReference>
<feature type="non-terminal residue" evidence="2">
    <location>
        <position position="142"/>
    </location>
</feature>
<name>A0A3B1DMI9_9ZZZZ</name>
<dbReference type="NCBIfam" id="TIGR00229">
    <property type="entry name" value="sensory_box"/>
    <property type="match status" value="1"/>
</dbReference>
<dbReference type="CDD" id="cd00130">
    <property type="entry name" value="PAS"/>
    <property type="match status" value="1"/>
</dbReference>
<reference evidence="2" key="1">
    <citation type="submission" date="2018-06" db="EMBL/GenBank/DDBJ databases">
        <authorList>
            <person name="Zhirakovskaya E."/>
        </authorList>
    </citation>
    <scope>NUCLEOTIDE SEQUENCE</scope>
</reference>
<dbReference type="InterPro" id="IPR035965">
    <property type="entry name" value="PAS-like_dom_sf"/>
</dbReference>
<dbReference type="InterPro" id="IPR013655">
    <property type="entry name" value="PAS_fold_3"/>
</dbReference>
<sequence>MARPTILPTGREVTFKEHEVIVSKTDLKGIITYANPVFLQIAGFTEEEVIGQPHNLIRHPDMPRCVFKLLWDVLQSGQEIFAYVVNQCKNGDHYWVFAHVTPTFNELGEIVSYHSNRRVPEQSAIDQIKPIYTLLKQKEDSY</sequence>
<gene>
    <name evidence="2" type="ORF">MNBD_PLANCTO02-2685</name>
</gene>
<accession>A0A3B1DMI9</accession>
<feature type="domain" description="PAS" evidence="1">
    <location>
        <begin position="26"/>
        <end position="77"/>
    </location>
</feature>
<protein>
    <submittedName>
        <fullName evidence="2">Putative sensor (PAS) domain for methyl-accepting chemotaxis sensory transducer</fullName>
    </submittedName>
</protein>
<organism evidence="2">
    <name type="scientific">hydrothermal vent metagenome</name>
    <dbReference type="NCBI Taxonomy" id="652676"/>
    <lineage>
        <taxon>unclassified sequences</taxon>
        <taxon>metagenomes</taxon>
        <taxon>ecological metagenomes</taxon>
    </lineage>
</organism>
<dbReference type="InterPro" id="IPR000014">
    <property type="entry name" value="PAS"/>
</dbReference>
<dbReference type="SUPFAM" id="SSF55785">
    <property type="entry name" value="PYP-like sensor domain (PAS domain)"/>
    <property type="match status" value="1"/>
</dbReference>
<dbReference type="EMBL" id="UOGL01000035">
    <property type="protein sequence ID" value="VAX36150.1"/>
    <property type="molecule type" value="Genomic_DNA"/>
</dbReference>
<proteinExistence type="predicted"/>
<evidence type="ECO:0000259" key="1">
    <source>
        <dbReference type="PROSITE" id="PS50112"/>
    </source>
</evidence>
<dbReference type="PROSITE" id="PS50112">
    <property type="entry name" value="PAS"/>
    <property type="match status" value="1"/>
</dbReference>
<dbReference type="AlphaFoldDB" id="A0A3B1DMI9"/>
<evidence type="ECO:0000313" key="2">
    <source>
        <dbReference type="EMBL" id="VAX36150.1"/>
    </source>
</evidence>